<keyword evidence="1" id="KW-0378">Hydrolase</keyword>
<dbReference type="InterPro" id="IPR029058">
    <property type="entry name" value="AB_hydrolase_fold"/>
</dbReference>
<dbReference type="RefSeq" id="WP_239123017.1">
    <property type="nucleotide sequence ID" value="NZ_BOOV01000013.1"/>
</dbReference>
<evidence type="ECO:0000313" key="4">
    <source>
        <dbReference type="Proteomes" id="UP000542210"/>
    </source>
</evidence>
<dbReference type="AlphaFoldDB" id="A0A7W7D1S3"/>
<dbReference type="PANTHER" id="PTHR43329">
    <property type="entry name" value="EPOXIDE HYDROLASE"/>
    <property type="match status" value="1"/>
</dbReference>
<dbReference type="PRINTS" id="PR00412">
    <property type="entry name" value="EPOXHYDRLASE"/>
</dbReference>
<evidence type="ECO:0000259" key="2">
    <source>
        <dbReference type="Pfam" id="PF00561"/>
    </source>
</evidence>
<name>A0A7W7D1S3_9ACTN</name>
<sequence length="349" mass="37403">MPPENTIPRDAGRASRTRRLRAGRVLSAMAVALIALFAMTAGAGASAAPREPSTGQARFSPIFTHGRVAVDGGSTLHYVRGGSGPAIVLLHGWPQTWWIWRNVMPELARTHTVIAFDLPGLGDSTAQSGGYDKATTAKRIRQAVNKLGFRQVGLIGHDLGALIAYPYARDFPNEVTKLAVLETPLAGFGLENLYGISFHFKFNMAPAPVPESILDNDDVPTYLGFMFGFSQHPELIDKNTYYRAYADPAKRSAGYEYYRAFAEDGTNNTANASRRLTQPVLALGGAASFGPGVADSFRLVADDVRPVVVPDSGHYIAEENSSYLGDCAELFFGPPTTTPPPASLAGCAP</sequence>
<feature type="domain" description="AB hydrolase-1" evidence="2">
    <location>
        <begin position="85"/>
        <end position="320"/>
    </location>
</feature>
<evidence type="ECO:0000313" key="3">
    <source>
        <dbReference type="EMBL" id="MBB4698730.1"/>
    </source>
</evidence>
<reference evidence="3 4" key="1">
    <citation type="submission" date="2020-08" db="EMBL/GenBank/DDBJ databases">
        <title>Sequencing the genomes of 1000 actinobacteria strains.</title>
        <authorList>
            <person name="Klenk H.-P."/>
        </authorList>
    </citation>
    <scope>NUCLEOTIDE SEQUENCE [LARGE SCALE GENOMIC DNA]</scope>
    <source>
        <strain evidence="3 4">DSM 45784</strain>
    </source>
</reference>
<dbReference type="SUPFAM" id="SSF53474">
    <property type="entry name" value="alpha/beta-Hydrolases"/>
    <property type="match status" value="1"/>
</dbReference>
<protein>
    <submittedName>
        <fullName evidence="3">Pimeloyl-ACP methyl ester carboxylesterase</fullName>
    </submittedName>
</protein>
<dbReference type="GO" id="GO:0016787">
    <property type="term" value="F:hydrolase activity"/>
    <property type="evidence" value="ECO:0007669"/>
    <property type="project" value="UniProtKB-KW"/>
</dbReference>
<proteinExistence type="predicted"/>
<dbReference type="Gene3D" id="3.40.50.1820">
    <property type="entry name" value="alpha/beta hydrolase"/>
    <property type="match status" value="1"/>
</dbReference>
<comment type="caution">
    <text evidence="3">The sequence shown here is derived from an EMBL/GenBank/DDBJ whole genome shotgun (WGS) entry which is preliminary data.</text>
</comment>
<keyword evidence="4" id="KW-1185">Reference proteome</keyword>
<dbReference type="EMBL" id="JACHND010000001">
    <property type="protein sequence ID" value="MBB4698730.1"/>
    <property type="molecule type" value="Genomic_DNA"/>
</dbReference>
<organism evidence="3 4">
    <name type="scientific">Sphaerisporangium siamense</name>
    <dbReference type="NCBI Taxonomy" id="795645"/>
    <lineage>
        <taxon>Bacteria</taxon>
        <taxon>Bacillati</taxon>
        <taxon>Actinomycetota</taxon>
        <taxon>Actinomycetes</taxon>
        <taxon>Streptosporangiales</taxon>
        <taxon>Streptosporangiaceae</taxon>
        <taxon>Sphaerisporangium</taxon>
    </lineage>
</organism>
<accession>A0A7W7D1S3</accession>
<gene>
    <name evidence="3" type="ORF">BJ982_000274</name>
</gene>
<dbReference type="InterPro" id="IPR000073">
    <property type="entry name" value="AB_hydrolase_1"/>
</dbReference>
<dbReference type="Proteomes" id="UP000542210">
    <property type="component" value="Unassembled WGS sequence"/>
</dbReference>
<evidence type="ECO:0000256" key="1">
    <source>
        <dbReference type="ARBA" id="ARBA00022801"/>
    </source>
</evidence>
<dbReference type="InterPro" id="IPR000639">
    <property type="entry name" value="Epox_hydrolase-like"/>
</dbReference>
<dbReference type="Pfam" id="PF00561">
    <property type="entry name" value="Abhydrolase_1"/>
    <property type="match status" value="1"/>
</dbReference>